<proteinExistence type="predicted"/>
<sequence length="542" mass="60839">MKKEIKLEDILNDIENGLEFLNRTIKKDNVYTVIIGPTGAGKSTLANVLNKHEVKISLIDGKKVYDVVGESTIKIGHKNVSTTGRPNIENSYIDCPGLGDTEPAKELQNAVYMQKVFSCEKFRVLIVAESSSIFDGRAQTFIKMLENLNECMGKKFVRYSEQFGLCISKVSPDDFEHDATDDPFEFSKLIKQQVASSTFHDGINLVESLKDRIICFTKNDSYESLTKKLMNLVPKVNAGNAIPISPILSQAGISTITTMIEDVFTKINVYNSKNVKKYIKNIKLNLRIISRSIDITEYINKLNKHVGSERAELFKTGIRSIENSSGMDDLVTNIIMFNKNVDSIISLSTDGLKPIKSIACMFLKSNELSNSYKQNFTEIIKPVLKLEEKFKNFSKDINTMEKDWNIIKDFTTGSNWKKIFALGVGIASASVLAADSIPSLELSISKATKLTASVFTGCSLILGGLTSSHEVVESCDTFEKKHPEIKPYANEFRQIYRELPNAFAELWIDSRPTDMGNYLQTLRYELKATHIDNFSSQYNDIS</sequence>
<organism evidence="1 2">
    <name type="scientific">Hydra vulgaris</name>
    <name type="common">Hydra</name>
    <name type="synonym">Hydra attenuata</name>
    <dbReference type="NCBI Taxonomy" id="6087"/>
    <lineage>
        <taxon>Eukaryota</taxon>
        <taxon>Metazoa</taxon>
        <taxon>Cnidaria</taxon>
        <taxon>Hydrozoa</taxon>
        <taxon>Hydroidolina</taxon>
        <taxon>Anthoathecata</taxon>
        <taxon>Aplanulata</taxon>
        <taxon>Hydridae</taxon>
        <taxon>Hydra</taxon>
    </lineage>
</organism>
<dbReference type="Gene3D" id="3.40.50.300">
    <property type="entry name" value="P-loop containing nucleotide triphosphate hydrolases"/>
    <property type="match status" value="1"/>
</dbReference>
<evidence type="ECO:0000313" key="2">
    <source>
        <dbReference type="RefSeq" id="XP_065676354.1"/>
    </source>
</evidence>
<evidence type="ECO:0000313" key="1">
    <source>
        <dbReference type="Proteomes" id="UP001652625"/>
    </source>
</evidence>
<dbReference type="RefSeq" id="XP_065676355.1">
    <property type="nucleotide sequence ID" value="XM_065820283.1"/>
</dbReference>
<evidence type="ECO:0000313" key="3">
    <source>
        <dbReference type="RefSeq" id="XP_065676355.1"/>
    </source>
</evidence>
<reference evidence="2 3" key="1">
    <citation type="submission" date="2025-05" db="UniProtKB">
        <authorList>
            <consortium name="RefSeq"/>
        </authorList>
    </citation>
    <scope>IDENTIFICATION</scope>
</reference>
<accession>A0ABM4DP60</accession>
<name>A0ABM4DP60_HYDVU</name>
<dbReference type="RefSeq" id="XP_065676354.1">
    <property type="nucleotide sequence ID" value="XM_065820282.1"/>
</dbReference>
<dbReference type="GeneID" id="136092321"/>
<dbReference type="InterPro" id="IPR027417">
    <property type="entry name" value="P-loop_NTPase"/>
</dbReference>
<protein>
    <submittedName>
        <fullName evidence="2 3">Uncharacterized protein LOC136092321</fullName>
    </submittedName>
</protein>
<gene>
    <name evidence="2 3" type="primary">LOC136092321</name>
</gene>
<keyword evidence="1" id="KW-1185">Reference proteome</keyword>
<dbReference type="SUPFAM" id="SSF52540">
    <property type="entry name" value="P-loop containing nucleoside triphosphate hydrolases"/>
    <property type="match status" value="1"/>
</dbReference>
<dbReference type="Proteomes" id="UP001652625">
    <property type="component" value="Chromosome 15"/>
</dbReference>